<evidence type="ECO:0000313" key="2">
    <source>
        <dbReference type="Proteomes" id="UP000054477"/>
    </source>
</evidence>
<reference evidence="2" key="2">
    <citation type="submission" date="2015-01" db="EMBL/GenBank/DDBJ databases">
        <title>Evolutionary Origins and Diversification of the Mycorrhizal Mutualists.</title>
        <authorList>
            <consortium name="DOE Joint Genome Institute"/>
            <consortium name="Mycorrhizal Genomics Consortium"/>
            <person name="Kohler A."/>
            <person name="Kuo A."/>
            <person name="Nagy L.G."/>
            <person name="Floudas D."/>
            <person name="Copeland A."/>
            <person name="Barry K.W."/>
            <person name="Cichocki N."/>
            <person name="Veneault-Fourrey C."/>
            <person name="LaButti K."/>
            <person name="Lindquist E.A."/>
            <person name="Lipzen A."/>
            <person name="Lundell T."/>
            <person name="Morin E."/>
            <person name="Murat C."/>
            <person name="Riley R."/>
            <person name="Ohm R."/>
            <person name="Sun H."/>
            <person name="Tunlid A."/>
            <person name="Henrissat B."/>
            <person name="Grigoriev I.V."/>
            <person name="Hibbett D.S."/>
            <person name="Martin F."/>
        </authorList>
    </citation>
    <scope>NUCLEOTIDE SEQUENCE [LARGE SCALE GENOMIC DNA]</scope>
    <source>
        <strain evidence="2">LaAM-08-1</strain>
    </source>
</reference>
<dbReference type="EMBL" id="KN838683">
    <property type="protein sequence ID" value="KIJ97817.1"/>
    <property type="molecule type" value="Genomic_DNA"/>
</dbReference>
<proteinExistence type="predicted"/>
<evidence type="ECO:0000313" key="1">
    <source>
        <dbReference type="EMBL" id="KIJ97817.1"/>
    </source>
</evidence>
<keyword evidence="2" id="KW-1185">Reference proteome</keyword>
<dbReference type="Proteomes" id="UP000054477">
    <property type="component" value="Unassembled WGS sequence"/>
</dbReference>
<accession>A0A0C9XP82</accession>
<gene>
    <name evidence="1" type="ORF">K443DRAFT_133731</name>
</gene>
<sequence>MSGKPKTNQILGQLLYALNPTTGTLLWWALCHIAQIIMHTAAHSIPIDPSLPVAQHAYIPQFHFDRIAMQCPAILLTLENIQGWFTNFQTMGQQAVQWIQMVCNQSAYLGLYLGWNWDALSQELSRLEFPNQYLLKGPDADIDPVMYTLPSTYNSSGSDLSSEFSSGSVTPDEDIVMEDTAYGNRSLILHPLFSADGKHYPDYDVFSEEPLIDNGYVDRGAGNLMPYASSLSPLESTTFHILSLPLMQLT</sequence>
<organism evidence="1 2">
    <name type="scientific">Laccaria amethystina LaAM-08-1</name>
    <dbReference type="NCBI Taxonomy" id="1095629"/>
    <lineage>
        <taxon>Eukaryota</taxon>
        <taxon>Fungi</taxon>
        <taxon>Dikarya</taxon>
        <taxon>Basidiomycota</taxon>
        <taxon>Agaricomycotina</taxon>
        <taxon>Agaricomycetes</taxon>
        <taxon>Agaricomycetidae</taxon>
        <taxon>Agaricales</taxon>
        <taxon>Agaricineae</taxon>
        <taxon>Hydnangiaceae</taxon>
        <taxon>Laccaria</taxon>
    </lineage>
</organism>
<name>A0A0C9XP82_9AGAR</name>
<dbReference type="HOGENOM" id="CLU_1012132_0_0_1"/>
<protein>
    <submittedName>
        <fullName evidence="1">Uncharacterized protein</fullName>
    </submittedName>
</protein>
<reference evidence="1 2" key="1">
    <citation type="submission" date="2014-04" db="EMBL/GenBank/DDBJ databases">
        <authorList>
            <consortium name="DOE Joint Genome Institute"/>
            <person name="Kuo A."/>
            <person name="Kohler A."/>
            <person name="Nagy L.G."/>
            <person name="Floudas D."/>
            <person name="Copeland A."/>
            <person name="Barry K.W."/>
            <person name="Cichocki N."/>
            <person name="Veneault-Fourrey C."/>
            <person name="LaButti K."/>
            <person name="Lindquist E.A."/>
            <person name="Lipzen A."/>
            <person name="Lundell T."/>
            <person name="Morin E."/>
            <person name="Murat C."/>
            <person name="Sun H."/>
            <person name="Tunlid A."/>
            <person name="Henrissat B."/>
            <person name="Grigoriev I.V."/>
            <person name="Hibbett D.S."/>
            <person name="Martin F."/>
            <person name="Nordberg H.P."/>
            <person name="Cantor M.N."/>
            <person name="Hua S.X."/>
        </authorList>
    </citation>
    <scope>NUCLEOTIDE SEQUENCE [LARGE SCALE GENOMIC DNA]</scope>
    <source>
        <strain evidence="1 2">LaAM-08-1</strain>
    </source>
</reference>
<dbReference type="AlphaFoldDB" id="A0A0C9XP82"/>